<dbReference type="PANTHER" id="PTHR44757:SF2">
    <property type="entry name" value="BIOFILM ARCHITECTURE MAINTENANCE PROTEIN MBAA"/>
    <property type="match status" value="1"/>
</dbReference>
<proteinExistence type="predicted"/>
<sequence>MNAGMAGARRAMLVCRIGAELLDAPGTDASHIRATGWNAIRDLVNETPGLLAVRLALTADGFGLGPWLGPFTDRPSAIVFPDGTNQLDANVPLVHDILDQAVGTSCIWHMITYPQVAPEVTMALGHPEQLDMEVLLTARSILNQVMLAYRTSLVHDEASQNAATDDLTRLASQQAFTEVLDEHLEQPGAGEATLLLIDLDDFTALNEACGHETGDDVLRRVADILREIVRGSDVVARLGSDDFAVLLLGIDQAAAERIADRIVFAVSTLTVGDTAEISTGASIGVVSLGADADLHSLMLRAEVALKVAKRRGRGQVQTWRADMTPVTPPEP</sequence>
<dbReference type="InterPro" id="IPR029787">
    <property type="entry name" value="Nucleotide_cyclase"/>
</dbReference>
<protein>
    <submittedName>
        <fullName evidence="2">GGDEF domain-containing protein</fullName>
    </submittedName>
</protein>
<accession>A0A9X1NG31</accession>
<dbReference type="NCBIfam" id="TIGR00254">
    <property type="entry name" value="GGDEF"/>
    <property type="match status" value="1"/>
</dbReference>
<dbReference type="CDD" id="cd01949">
    <property type="entry name" value="GGDEF"/>
    <property type="match status" value="1"/>
</dbReference>
<dbReference type="InterPro" id="IPR043128">
    <property type="entry name" value="Rev_trsase/Diguanyl_cyclase"/>
</dbReference>
<dbReference type="SUPFAM" id="SSF55073">
    <property type="entry name" value="Nucleotide cyclase"/>
    <property type="match status" value="1"/>
</dbReference>
<feature type="domain" description="GGDEF" evidence="1">
    <location>
        <begin position="190"/>
        <end position="321"/>
    </location>
</feature>
<gene>
    <name evidence="2" type="ORF">LR394_20415</name>
</gene>
<dbReference type="Pfam" id="PF00990">
    <property type="entry name" value="GGDEF"/>
    <property type="match status" value="1"/>
</dbReference>
<evidence type="ECO:0000259" key="1">
    <source>
        <dbReference type="PROSITE" id="PS50887"/>
    </source>
</evidence>
<dbReference type="AlphaFoldDB" id="A0A9X1NG31"/>
<dbReference type="Gene3D" id="3.30.70.270">
    <property type="match status" value="1"/>
</dbReference>
<name>A0A9X1NG31_9ACTN</name>
<dbReference type="Proteomes" id="UP001138997">
    <property type="component" value="Unassembled WGS sequence"/>
</dbReference>
<reference evidence="2" key="1">
    <citation type="submission" date="2021-11" db="EMBL/GenBank/DDBJ databases">
        <title>Streptomyces corallinus and Kineosporia corallina sp. nov., two new coral-derived marine actinobacteria.</title>
        <authorList>
            <person name="Buangrab K."/>
            <person name="Sutthacheep M."/>
            <person name="Yeemin T."/>
            <person name="Harunari E."/>
            <person name="Igarashi Y."/>
            <person name="Sripreechasak P."/>
            <person name="Kanchanasin P."/>
            <person name="Tanasupawat S."/>
            <person name="Phongsopitanun W."/>
        </authorList>
    </citation>
    <scope>NUCLEOTIDE SEQUENCE</scope>
    <source>
        <strain evidence="2">JCM 31032</strain>
    </source>
</reference>
<organism evidence="2 3">
    <name type="scientific">Kineosporia babensis</name>
    <dbReference type="NCBI Taxonomy" id="499548"/>
    <lineage>
        <taxon>Bacteria</taxon>
        <taxon>Bacillati</taxon>
        <taxon>Actinomycetota</taxon>
        <taxon>Actinomycetes</taxon>
        <taxon>Kineosporiales</taxon>
        <taxon>Kineosporiaceae</taxon>
        <taxon>Kineosporia</taxon>
    </lineage>
</organism>
<dbReference type="RefSeq" id="WP_231444320.1">
    <property type="nucleotide sequence ID" value="NZ_JAJOMB010000011.1"/>
</dbReference>
<dbReference type="InterPro" id="IPR052155">
    <property type="entry name" value="Biofilm_reg_signaling"/>
</dbReference>
<evidence type="ECO:0000313" key="3">
    <source>
        <dbReference type="Proteomes" id="UP001138997"/>
    </source>
</evidence>
<dbReference type="PANTHER" id="PTHR44757">
    <property type="entry name" value="DIGUANYLATE CYCLASE DGCP"/>
    <property type="match status" value="1"/>
</dbReference>
<dbReference type="EMBL" id="JAJOMB010000011">
    <property type="protein sequence ID" value="MCD5313275.1"/>
    <property type="molecule type" value="Genomic_DNA"/>
</dbReference>
<keyword evidence="3" id="KW-1185">Reference proteome</keyword>
<dbReference type="SMART" id="SM00267">
    <property type="entry name" value="GGDEF"/>
    <property type="match status" value="1"/>
</dbReference>
<evidence type="ECO:0000313" key="2">
    <source>
        <dbReference type="EMBL" id="MCD5313275.1"/>
    </source>
</evidence>
<dbReference type="PROSITE" id="PS50887">
    <property type="entry name" value="GGDEF"/>
    <property type="match status" value="1"/>
</dbReference>
<dbReference type="InterPro" id="IPR000160">
    <property type="entry name" value="GGDEF_dom"/>
</dbReference>
<comment type="caution">
    <text evidence="2">The sequence shown here is derived from an EMBL/GenBank/DDBJ whole genome shotgun (WGS) entry which is preliminary data.</text>
</comment>